<evidence type="ECO:0000256" key="8">
    <source>
        <dbReference type="ARBA" id="ARBA00022842"/>
    </source>
</evidence>
<proteinExistence type="inferred from homology"/>
<comment type="catalytic activity">
    <reaction evidence="9">
        <text>adenosine(37) in tRNA + dimethylallyl diphosphate = N(6)-dimethylallyladenosine(37) in tRNA + diphosphate</text>
        <dbReference type="Rhea" id="RHEA:26482"/>
        <dbReference type="Rhea" id="RHEA-COMP:10162"/>
        <dbReference type="Rhea" id="RHEA-COMP:10375"/>
        <dbReference type="ChEBI" id="CHEBI:33019"/>
        <dbReference type="ChEBI" id="CHEBI:57623"/>
        <dbReference type="ChEBI" id="CHEBI:74411"/>
        <dbReference type="ChEBI" id="CHEBI:74415"/>
        <dbReference type="EC" id="2.5.1.75"/>
    </reaction>
</comment>
<dbReference type="Gene3D" id="3.40.50.300">
    <property type="entry name" value="P-loop containing nucleotide triphosphate hydrolases"/>
    <property type="match status" value="1"/>
</dbReference>
<evidence type="ECO:0000313" key="11">
    <source>
        <dbReference type="EMBL" id="SBT71983.1"/>
    </source>
</evidence>
<dbReference type="AlphaFoldDB" id="A0A1C3KEE6"/>
<dbReference type="InterPro" id="IPR018022">
    <property type="entry name" value="IPT"/>
</dbReference>
<protein>
    <recommendedName>
        <fullName evidence="3">tRNA dimethylallyltransferase</fullName>
        <ecNumber evidence="3">2.5.1.75</ecNumber>
    </recommendedName>
</protein>
<evidence type="ECO:0000256" key="1">
    <source>
        <dbReference type="ARBA" id="ARBA00001946"/>
    </source>
</evidence>
<accession>A0A1C3KEE6</accession>
<reference evidence="11 12" key="1">
    <citation type="submission" date="2016-06" db="EMBL/GenBank/DDBJ databases">
        <authorList>
            <consortium name="Pathogen Informatics"/>
        </authorList>
    </citation>
    <scope>NUCLEOTIDE SEQUENCE [LARGE SCALE GENOMIC DNA]</scope>
    <source>
        <strain evidence="11">PmlGA01</strain>
    </source>
</reference>
<dbReference type="InterPro" id="IPR039657">
    <property type="entry name" value="Dimethylallyltransferase"/>
</dbReference>
<dbReference type="InterPro" id="IPR027417">
    <property type="entry name" value="P-loop_NTPase"/>
</dbReference>
<name>A0A1C3KEE6_PLAMA</name>
<keyword evidence="4 10" id="KW-0808">Transferase</keyword>
<dbReference type="GO" id="GO:0006400">
    <property type="term" value="P:tRNA modification"/>
    <property type="evidence" value="ECO:0007669"/>
    <property type="project" value="TreeGrafter"/>
</dbReference>
<evidence type="ECO:0000256" key="4">
    <source>
        <dbReference type="ARBA" id="ARBA00022679"/>
    </source>
</evidence>
<dbReference type="VEuPathDB" id="PlasmoDB:PmUG01_13017500"/>
<dbReference type="SUPFAM" id="SSF52540">
    <property type="entry name" value="P-loop containing nucleoside triphosphate hydrolases"/>
    <property type="match status" value="1"/>
</dbReference>
<sequence length="534" mass="62864">MRNQNVIFKGEKSKINNKVIHKNRNILKCFIRRSAYYFYPNKCKSEFYYTFNSGNSELIKKCRDSKYILSYIYSKICCLKRNSSNVKNYLLETNDTQVNNIKVGLIKLNEEKEKNLNYIAALNGINKASNMQLSRDEYAANSYATNENTPDTNEKRKDISLPTLTDNDKVTNSPLFLSCCNRKEKEKIILVIGVTCGGKTKFSIDLCKELLNHNIEGEIISADSMQVYQDFNVGIAKVDEDEKRDIKHHMLDVCELNQEFNAHKFINYTIPIIKNINNNKKVAIVTGGTLLYIESLLWESVVDLREKREEEKAEQLPGERVGEKVKDKYEHKTNDELHEELKRVDEERANQLHKNDRKRICRSLDIFYTYNKKHSELIKMKNHKNNNIEKTRYLPCLFYLDYNNDDILKEQIEKRVNNMILKGLLDEAIKLKEMNNTKDVKLLGKGIYQSIAYKEFDTYIENKIINKIHDEKLFNICKDNLIRKTYKYAKRQRRWVFNRFVKNYSIPLNKIDVSTNYTQQLSNALQIVLNFLKS</sequence>
<evidence type="ECO:0000256" key="9">
    <source>
        <dbReference type="ARBA" id="ARBA00049563"/>
    </source>
</evidence>
<dbReference type="Pfam" id="PF01715">
    <property type="entry name" value="IPPT"/>
    <property type="match status" value="1"/>
</dbReference>
<keyword evidence="5" id="KW-0819">tRNA processing</keyword>
<keyword evidence="8" id="KW-0460">Magnesium</keyword>
<evidence type="ECO:0000256" key="7">
    <source>
        <dbReference type="ARBA" id="ARBA00022840"/>
    </source>
</evidence>
<comment type="similarity">
    <text evidence="2 10">Belongs to the IPP transferase family.</text>
</comment>
<dbReference type="Proteomes" id="UP000219799">
    <property type="component" value="Chromosome 13"/>
</dbReference>
<dbReference type="NCBIfam" id="TIGR00174">
    <property type="entry name" value="miaA"/>
    <property type="match status" value="1"/>
</dbReference>
<comment type="cofactor">
    <cofactor evidence="1">
        <name>Mg(2+)</name>
        <dbReference type="ChEBI" id="CHEBI:18420"/>
    </cofactor>
</comment>
<dbReference type="HAMAP" id="MF_00185">
    <property type="entry name" value="IPP_trans"/>
    <property type="match status" value="1"/>
</dbReference>
<dbReference type="Gene3D" id="1.10.20.140">
    <property type="match status" value="1"/>
</dbReference>
<dbReference type="EC" id="2.5.1.75" evidence="3"/>
<gene>
    <name evidence="11" type="primary">MiaA</name>
    <name evidence="11" type="ORF">PMLGA01_130009800</name>
</gene>
<keyword evidence="6 10" id="KW-0547">Nucleotide-binding</keyword>
<keyword evidence="7 10" id="KW-0067">ATP-binding</keyword>
<evidence type="ECO:0000256" key="3">
    <source>
        <dbReference type="ARBA" id="ARBA00012665"/>
    </source>
</evidence>
<evidence type="ECO:0000256" key="2">
    <source>
        <dbReference type="ARBA" id="ARBA00005842"/>
    </source>
</evidence>
<dbReference type="PANTHER" id="PTHR11088">
    <property type="entry name" value="TRNA DIMETHYLALLYLTRANSFERASE"/>
    <property type="match status" value="1"/>
</dbReference>
<dbReference type="EMBL" id="LT594501">
    <property type="protein sequence ID" value="SBT71983.1"/>
    <property type="molecule type" value="Genomic_DNA"/>
</dbReference>
<evidence type="ECO:0000313" key="12">
    <source>
        <dbReference type="Proteomes" id="UP000219799"/>
    </source>
</evidence>
<dbReference type="GO" id="GO:0052381">
    <property type="term" value="F:tRNA dimethylallyltransferase activity"/>
    <property type="evidence" value="ECO:0007669"/>
    <property type="project" value="UniProtKB-EC"/>
</dbReference>
<evidence type="ECO:0000256" key="6">
    <source>
        <dbReference type="ARBA" id="ARBA00022741"/>
    </source>
</evidence>
<evidence type="ECO:0000256" key="10">
    <source>
        <dbReference type="RuleBase" id="RU003785"/>
    </source>
</evidence>
<dbReference type="PANTHER" id="PTHR11088:SF60">
    <property type="entry name" value="TRNA DIMETHYLALLYLTRANSFERASE"/>
    <property type="match status" value="1"/>
</dbReference>
<organism evidence="11 12">
    <name type="scientific">Plasmodium malariae</name>
    <dbReference type="NCBI Taxonomy" id="5858"/>
    <lineage>
        <taxon>Eukaryota</taxon>
        <taxon>Sar</taxon>
        <taxon>Alveolata</taxon>
        <taxon>Apicomplexa</taxon>
        <taxon>Aconoidasida</taxon>
        <taxon>Haemosporida</taxon>
        <taxon>Plasmodiidae</taxon>
        <taxon>Plasmodium</taxon>
        <taxon>Plasmodium (Plasmodium)</taxon>
    </lineage>
</organism>
<dbReference type="GO" id="GO:0005524">
    <property type="term" value="F:ATP binding"/>
    <property type="evidence" value="ECO:0007669"/>
    <property type="project" value="UniProtKB-KW"/>
</dbReference>
<evidence type="ECO:0000256" key="5">
    <source>
        <dbReference type="ARBA" id="ARBA00022694"/>
    </source>
</evidence>